<dbReference type="PANTHER" id="PTHR45623:SF13">
    <property type="entry name" value="HELICASE PROTEIN MOM1"/>
    <property type="match status" value="1"/>
</dbReference>
<dbReference type="GO" id="GO:0003682">
    <property type="term" value="F:chromatin binding"/>
    <property type="evidence" value="ECO:0007669"/>
    <property type="project" value="TreeGrafter"/>
</dbReference>
<dbReference type="InterPro" id="IPR038718">
    <property type="entry name" value="SNF2-like_sf"/>
</dbReference>
<feature type="compositionally biased region" description="Low complexity" evidence="5">
    <location>
        <begin position="1061"/>
        <end position="1070"/>
    </location>
</feature>
<dbReference type="Pfam" id="PF25029">
    <property type="entry name" value="MOM1"/>
    <property type="match status" value="1"/>
</dbReference>
<evidence type="ECO:0000256" key="4">
    <source>
        <dbReference type="SAM" id="Coils"/>
    </source>
</evidence>
<dbReference type="Pfam" id="PF00176">
    <property type="entry name" value="SNF2-rel_dom"/>
    <property type="match status" value="1"/>
</dbReference>
<dbReference type="InterPro" id="IPR027417">
    <property type="entry name" value="P-loop_NTPase"/>
</dbReference>
<keyword evidence="4" id="KW-0175">Coiled coil</keyword>
<reference evidence="7" key="1">
    <citation type="submission" date="2020-02" db="EMBL/GenBank/DDBJ databases">
        <authorList>
            <person name="Scholz U."/>
            <person name="Mascher M."/>
            <person name="Fiebig A."/>
        </authorList>
    </citation>
    <scope>NUCLEOTIDE SEQUENCE</scope>
</reference>
<evidence type="ECO:0000313" key="8">
    <source>
        <dbReference type="Proteomes" id="UP000663760"/>
    </source>
</evidence>
<evidence type="ECO:0000256" key="5">
    <source>
        <dbReference type="SAM" id="MobiDB-lite"/>
    </source>
</evidence>
<evidence type="ECO:0000256" key="1">
    <source>
        <dbReference type="ARBA" id="ARBA00004123"/>
    </source>
</evidence>
<feature type="region of interest" description="Disordered" evidence="5">
    <location>
        <begin position="1054"/>
        <end position="1104"/>
    </location>
</feature>
<feature type="domain" description="Helicase C-terminal" evidence="6">
    <location>
        <begin position="293"/>
        <end position="456"/>
    </location>
</feature>
<dbReference type="GO" id="GO:0000785">
    <property type="term" value="C:chromatin"/>
    <property type="evidence" value="ECO:0007669"/>
    <property type="project" value="TreeGrafter"/>
</dbReference>
<dbReference type="PROSITE" id="PS51194">
    <property type="entry name" value="HELICASE_CTER"/>
    <property type="match status" value="1"/>
</dbReference>
<keyword evidence="2" id="KW-0378">Hydrolase</keyword>
<dbReference type="OrthoDB" id="885191at2759"/>
<keyword evidence="3" id="KW-0539">Nucleus</keyword>
<dbReference type="InterPro" id="IPR056882">
    <property type="entry name" value="MOM1_dom"/>
</dbReference>
<gene>
    <name evidence="7" type="ORF">SI8410_10013911</name>
</gene>
<accession>A0A7I8KZK5</accession>
<dbReference type="GO" id="GO:0005524">
    <property type="term" value="F:ATP binding"/>
    <property type="evidence" value="ECO:0007669"/>
    <property type="project" value="InterPro"/>
</dbReference>
<dbReference type="Gene3D" id="3.40.50.300">
    <property type="entry name" value="P-loop containing nucleotide triphosphate hydrolases"/>
    <property type="match status" value="1"/>
</dbReference>
<dbReference type="GO" id="GO:0003677">
    <property type="term" value="F:DNA binding"/>
    <property type="evidence" value="ECO:0007669"/>
    <property type="project" value="TreeGrafter"/>
</dbReference>
<dbReference type="GO" id="GO:0005634">
    <property type="term" value="C:nucleus"/>
    <property type="evidence" value="ECO:0007669"/>
    <property type="project" value="UniProtKB-SubCell"/>
</dbReference>
<dbReference type="Gene3D" id="3.40.50.10810">
    <property type="entry name" value="Tandem AAA-ATPase domain"/>
    <property type="match status" value="1"/>
</dbReference>
<evidence type="ECO:0000259" key="6">
    <source>
        <dbReference type="PROSITE" id="PS51194"/>
    </source>
</evidence>
<feature type="region of interest" description="Disordered" evidence="5">
    <location>
        <begin position="576"/>
        <end position="597"/>
    </location>
</feature>
<dbReference type="SUPFAM" id="SSF52540">
    <property type="entry name" value="P-loop containing nucleoside triphosphate hydrolases"/>
    <property type="match status" value="2"/>
</dbReference>
<dbReference type="Proteomes" id="UP000663760">
    <property type="component" value="Chromosome 10"/>
</dbReference>
<evidence type="ECO:0000313" key="7">
    <source>
        <dbReference type="EMBL" id="CAA7403233.1"/>
    </source>
</evidence>
<dbReference type="GO" id="GO:0042393">
    <property type="term" value="F:histone binding"/>
    <property type="evidence" value="ECO:0007669"/>
    <property type="project" value="TreeGrafter"/>
</dbReference>
<organism evidence="7 8">
    <name type="scientific">Spirodela intermedia</name>
    <name type="common">Intermediate duckweed</name>
    <dbReference type="NCBI Taxonomy" id="51605"/>
    <lineage>
        <taxon>Eukaryota</taxon>
        <taxon>Viridiplantae</taxon>
        <taxon>Streptophyta</taxon>
        <taxon>Embryophyta</taxon>
        <taxon>Tracheophyta</taxon>
        <taxon>Spermatophyta</taxon>
        <taxon>Magnoliopsida</taxon>
        <taxon>Liliopsida</taxon>
        <taxon>Araceae</taxon>
        <taxon>Lemnoideae</taxon>
        <taxon>Spirodela</taxon>
    </lineage>
</organism>
<dbReference type="GO" id="GO:0140658">
    <property type="term" value="F:ATP-dependent chromatin remodeler activity"/>
    <property type="evidence" value="ECO:0007669"/>
    <property type="project" value="TreeGrafter"/>
</dbReference>
<dbReference type="InterPro" id="IPR049730">
    <property type="entry name" value="SNF2/RAD54-like_C"/>
</dbReference>
<dbReference type="Gene3D" id="6.10.250.1310">
    <property type="match status" value="1"/>
</dbReference>
<comment type="subcellular location">
    <subcellularLocation>
        <location evidence="1">Nucleus</location>
    </subcellularLocation>
</comment>
<proteinExistence type="predicted"/>
<evidence type="ECO:0000256" key="3">
    <source>
        <dbReference type="ARBA" id="ARBA00023242"/>
    </source>
</evidence>
<feature type="coiled-coil region" evidence="4">
    <location>
        <begin position="1345"/>
        <end position="1397"/>
    </location>
</feature>
<feature type="region of interest" description="Disordered" evidence="5">
    <location>
        <begin position="779"/>
        <end position="800"/>
    </location>
</feature>
<protein>
    <recommendedName>
        <fullName evidence="6">Helicase C-terminal domain-containing protein</fullName>
    </recommendedName>
</protein>
<dbReference type="InterPro" id="IPR000330">
    <property type="entry name" value="SNF2_N"/>
</dbReference>
<dbReference type="GO" id="GO:0016887">
    <property type="term" value="F:ATP hydrolysis activity"/>
    <property type="evidence" value="ECO:0007669"/>
    <property type="project" value="TreeGrafter"/>
</dbReference>
<feature type="region of interest" description="Disordered" evidence="5">
    <location>
        <begin position="1190"/>
        <end position="1265"/>
    </location>
</feature>
<dbReference type="EMBL" id="LR746273">
    <property type="protein sequence ID" value="CAA7403233.1"/>
    <property type="molecule type" value="Genomic_DNA"/>
</dbReference>
<keyword evidence="8" id="KW-1185">Reference proteome</keyword>
<dbReference type="PANTHER" id="PTHR45623">
    <property type="entry name" value="CHROMODOMAIN-HELICASE-DNA-BINDING PROTEIN 3-RELATED-RELATED"/>
    <property type="match status" value="1"/>
</dbReference>
<dbReference type="Pfam" id="PF00271">
    <property type="entry name" value="Helicase_C"/>
    <property type="match status" value="1"/>
</dbReference>
<dbReference type="InterPro" id="IPR001650">
    <property type="entry name" value="Helicase_C-like"/>
</dbReference>
<feature type="compositionally biased region" description="Polar residues" evidence="5">
    <location>
        <begin position="1228"/>
        <end position="1237"/>
    </location>
</feature>
<dbReference type="CDD" id="cd18793">
    <property type="entry name" value="SF2_C_SNF"/>
    <property type="match status" value="1"/>
</dbReference>
<name>A0A7I8KZK5_SPIIN</name>
<evidence type="ECO:0000256" key="2">
    <source>
        <dbReference type="ARBA" id="ARBA00022801"/>
    </source>
</evidence>
<feature type="compositionally biased region" description="Basic and acidic residues" evidence="5">
    <location>
        <begin position="786"/>
        <end position="800"/>
    </location>
</feature>
<sequence length="1453" mass="163530">MRSENEDIVFYPVKVREKIVKVILFILSAEPDISSPFLIISDGASIFLWESEFRRLAPSINALVYCGSKDARKIIRNFEFYGEDGCIKFQVLLSLPDAIVEDYDALDFFGWEALIVDDCQRFRVSKHLDHLNRLSSDFRLLLLDGQLEDNIGTYLSFLSFLDSGRNQCSVDGAGDSFNCGLTELAFVKERLLKFSTYDVKVENSKYLEYWVPVELSTVQLEQYCANLISHSLSLRSLSKTDHVGALSDALISQHKCCDHPYLVDDFLQARLTKDLPAADYLDVGVKASGKLHLLDRILQEMKNRSHRVVVLFQLVGRDGMCSIGDILDDFLRQRFGADSYERVDSGLSPSKKQTSLKLFNNKENGRFVFLIENRACLPSIRLSSVDAVIIFSSDWNPASDLRALQRISIDSNFGRVKIFRLYSAFTVEEKALILAKQDTALDSNIRNISCGVSRSLLSWGASHIFSKLDEFHVSESPVICSVSFFEKPILDEVVEELLTHLSQNSGEQTTASCSIISKCQHNGARYSREVVLLGEKEFPCLSEEPPHIFWSELLNGRNPRWVYRTEKSLRDRRRPVCYDSLPQHPGSDNDETRKKCRKVASSNGVAEMPDEKVFTVKSQSSSSQNETMCAPVDLAMGPGGTESATFESEEKTMSCHLQRNLHLLLKPELAQLCETLQLSSGISSVAQMFLKYIIDNHRVSQEPETILQAFKISLCWRAASTMKQKLDHSTSLLLARKYLNFQCTEEEAESVYQKLRILKKKTLLKNYLSRKIDELKSYPERNATTPRKEMENEHSHKKDPASVVCDQGELKEGEICDFDCSQKQISLLQDQIPVSVVPPVGSHLPASLLKDEIRSKRISLIEKTSSKRADKLREKHELEVEEFDNFMKLEGTKHKKAYELELALIHAMDLPSEVRKEKLDFLEQQFSNTTEKFEKHMKTQRKKLMSMQVKAKNKEQKLRECWLAEVNAGKLGELFDNIPLDDTDFTPEKFENVDRPGNFSYLSNVPHVSGMAMNRQRICPVSSGQSDNNCQENMSGSILLSTVERHDEDLPRMRDATHDFSPNNSSNNVSRSDDGASIEEGSVNVTSPDVCGRESRRECAMPSASPERKEVAAFGQPSPSCGFESNLPSQQSVQLFQVAVYFPATCQPAGLAYCPPCSQVPCDGGGRPSVLDGIGSEPLTCGTQAGIDAASQRPNRVPVQLDPPDDDVVLTVSGTESSDQSDDVPIQQPKQPCNGLSFQPHVTADLPSCHGNVSQTRESSDPLVSQAALSDRLDSGQGANSSQAGMHLGPWEEKGGILARLLHSRFLQMPVSVAMVKHPRHPATPLDLRLQRLGKRLVSVRELLLNELGKIRREEEKENEMREKEKHRLKLELEKELDQVRRKYDSLLNEVETTFTERNKLLREIYNKVNLNWVLAEEFRSRFTESRMIGAGAAAQGMISTRANLAVTMSGYT</sequence>